<gene>
    <name evidence="1" type="ORF">BROFUL_02485</name>
</gene>
<evidence type="ECO:0000313" key="2">
    <source>
        <dbReference type="Proteomes" id="UP000034954"/>
    </source>
</evidence>
<accession>A0A0M2UWE0</accession>
<protein>
    <recommendedName>
        <fullName evidence="3">PilZ domain protein</fullName>
    </recommendedName>
</protein>
<evidence type="ECO:0000313" key="1">
    <source>
        <dbReference type="EMBL" id="KKO18824.1"/>
    </source>
</evidence>
<dbReference type="AlphaFoldDB" id="A0A0M2UWE0"/>
<comment type="caution">
    <text evidence="1">The sequence shown here is derived from an EMBL/GenBank/DDBJ whole genome shotgun (WGS) entry which is preliminary data.</text>
</comment>
<proteinExistence type="predicted"/>
<organism evidence="1 2">
    <name type="scientific">Candidatus Brocadia fulgida</name>
    <dbReference type="NCBI Taxonomy" id="380242"/>
    <lineage>
        <taxon>Bacteria</taxon>
        <taxon>Pseudomonadati</taxon>
        <taxon>Planctomycetota</taxon>
        <taxon>Candidatus Brocadiia</taxon>
        <taxon>Candidatus Brocadiales</taxon>
        <taxon>Candidatus Brocadiaceae</taxon>
        <taxon>Candidatus Brocadia</taxon>
    </lineage>
</organism>
<reference evidence="1 2" key="1">
    <citation type="journal article" date="2013" name="BMC Microbiol.">
        <title>Identification of the type II cytochrome c maturation pathway in anammox bacteria by comparative genomics.</title>
        <authorList>
            <person name="Ferousi C."/>
            <person name="Speth D.R."/>
            <person name="Reimann J."/>
            <person name="Op den Camp H.J."/>
            <person name="Allen J.W."/>
            <person name="Keltjens J.T."/>
            <person name="Jetten M.S."/>
        </authorList>
    </citation>
    <scope>NUCLEOTIDE SEQUENCE [LARGE SCALE GENOMIC DNA]</scope>
    <source>
        <strain evidence="1">RU1</strain>
    </source>
</reference>
<dbReference type="EMBL" id="LAQJ01000233">
    <property type="protein sequence ID" value="KKO18824.1"/>
    <property type="molecule type" value="Genomic_DNA"/>
</dbReference>
<sequence>MDSFQKIIQECNNTTLNNQQKVGIKVSKKHVINTLNYINFQDGVVYINFKHVKHDYIMTLQAKPQPCIEDHVDCLWVEPVTSKQKLNSYEYLDFILRDGQKLILIKGGVEEIYESGIRFKLPETCLEFNYRKVKRNSGEGIQVDFIQNGAVFQGLLLDFSAVSFRVKITAVPPQSFWLISPNNMVEVVLKKDQDIFYSGKCNIIKQSSGQKTRSFVLRPVKNLMQRFRSKEFRSPRHKLNLCQILFSTIRLFRKWSIWRLKTSPALGFLSRNIRKTPCFW</sequence>
<name>A0A0M2UWE0_9BACT</name>
<keyword evidence="2" id="KW-1185">Reference proteome</keyword>
<evidence type="ECO:0008006" key="3">
    <source>
        <dbReference type="Google" id="ProtNLM"/>
    </source>
</evidence>
<dbReference type="Proteomes" id="UP000034954">
    <property type="component" value="Unassembled WGS sequence"/>
</dbReference>